<evidence type="ECO:0000256" key="5">
    <source>
        <dbReference type="ARBA" id="ARBA00047503"/>
    </source>
</evidence>
<dbReference type="GO" id="GO:0008713">
    <property type="term" value="F:ADP-heptose-lipopolysaccharide heptosyltransferase activity"/>
    <property type="evidence" value="ECO:0007669"/>
    <property type="project" value="UniProtKB-EC"/>
</dbReference>
<comment type="similarity">
    <text evidence="3">Belongs to the glycosyltransferase 9 family.</text>
</comment>
<proteinExistence type="inferred from homology"/>
<dbReference type="PATRIC" id="fig|1429439.4.peg.1409"/>
<evidence type="ECO:0000256" key="3">
    <source>
        <dbReference type="ARBA" id="ARBA00043995"/>
    </source>
</evidence>
<dbReference type="InterPro" id="IPR051199">
    <property type="entry name" value="LPS_LOS_Heptosyltrfase"/>
</dbReference>
<gene>
    <name evidence="6" type="ORF">ETSY2_08215</name>
</gene>
<keyword evidence="1" id="KW-0328">Glycosyltransferase</keyword>
<dbReference type="Proteomes" id="UP000019140">
    <property type="component" value="Unassembled WGS sequence"/>
</dbReference>
<dbReference type="InterPro" id="IPR002201">
    <property type="entry name" value="Glyco_trans_9"/>
</dbReference>
<evidence type="ECO:0000256" key="4">
    <source>
        <dbReference type="ARBA" id="ARBA00044042"/>
    </source>
</evidence>
<comment type="caution">
    <text evidence="6">The sequence shown here is derived from an EMBL/GenBank/DDBJ whole genome shotgun (WGS) entry which is preliminary data.</text>
</comment>
<comment type="catalytic activity">
    <reaction evidence="5">
        <text>an L-alpha-D-Hep-(1-&gt;5)-[alpha-Kdo-(2-&gt;4)]-alpha-Kdo-(2-&gt;6)-lipid A + ADP-L-glycero-beta-D-manno-heptose = an L-alpha-D-Hep-(1-&gt;3)-L-alpha-D-Hep-(1-&gt;5)-[alpha-Kdo-(2-&gt;4)]-alpha-Kdo-(2-&gt;6)-lipid A + ADP + H(+)</text>
        <dbReference type="Rhea" id="RHEA:74071"/>
        <dbReference type="ChEBI" id="CHEBI:15378"/>
        <dbReference type="ChEBI" id="CHEBI:61506"/>
        <dbReference type="ChEBI" id="CHEBI:193068"/>
        <dbReference type="ChEBI" id="CHEBI:193069"/>
        <dbReference type="ChEBI" id="CHEBI:456216"/>
        <dbReference type="EC" id="2.4.99.24"/>
    </reaction>
</comment>
<protein>
    <recommendedName>
        <fullName evidence="4">lipopolysaccharide heptosyltransferase II</fullName>
        <ecNumber evidence="4">2.4.99.24</ecNumber>
    </recommendedName>
</protein>
<dbReference type="SUPFAM" id="SSF53756">
    <property type="entry name" value="UDP-Glycosyltransferase/glycogen phosphorylase"/>
    <property type="match status" value="1"/>
</dbReference>
<dbReference type="InterPro" id="IPR011910">
    <property type="entry name" value="RfaF"/>
</dbReference>
<dbReference type="CDD" id="cd03789">
    <property type="entry name" value="GT9_LPS_heptosyltransferase"/>
    <property type="match status" value="1"/>
</dbReference>
<dbReference type="EC" id="2.4.99.24" evidence="4"/>
<keyword evidence="7" id="KW-1185">Reference proteome</keyword>
<dbReference type="Gene3D" id="3.40.50.2000">
    <property type="entry name" value="Glycogen Phosphorylase B"/>
    <property type="match status" value="2"/>
</dbReference>
<reference evidence="6 7" key="1">
    <citation type="journal article" date="2014" name="Nature">
        <title>An environmental bacterial taxon with a large and distinct metabolic repertoire.</title>
        <authorList>
            <person name="Wilson M.C."/>
            <person name="Mori T."/>
            <person name="Ruckert C."/>
            <person name="Uria A.R."/>
            <person name="Helf M.J."/>
            <person name="Takada K."/>
            <person name="Gernert C."/>
            <person name="Steffens U.A."/>
            <person name="Heycke N."/>
            <person name="Schmitt S."/>
            <person name="Rinke C."/>
            <person name="Helfrich E.J."/>
            <person name="Brachmann A.O."/>
            <person name="Gurgui C."/>
            <person name="Wakimoto T."/>
            <person name="Kracht M."/>
            <person name="Crusemann M."/>
            <person name="Hentschel U."/>
            <person name="Abe I."/>
            <person name="Matsunaga S."/>
            <person name="Kalinowski J."/>
            <person name="Takeyama H."/>
            <person name="Piel J."/>
        </authorList>
    </citation>
    <scope>NUCLEOTIDE SEQUENCE [LARGE SCALE GENOMIC DNA]</scope>
    <source>
        <strain evidence="7">TSY2</strain>
    </source>
</reference>
<dbReference type="AlphaFoldDB" id="W4MDG6"/>
<accession>W4MDG6</accession>
<dbReference type="GO" id="GO:0005829">
    <property type="term" value="C:cytosol"/>
    <property type="evidence" value="ECO:0007669"/>
    <property type="project" value="TreeGrafter"/>
</dbReference>
<dbReference type="EMBL" id="AZHX01000332">
    <property type="protein sequence ID" value="ETX07971.1"/>
    <property type="molecule type" value="Genomic_DNA"/>
</dbReference>
<dbReference type="NCBIfam" id="TIGR02195">
    <property type="entry name" value="heptsyl_trn_II"/>
    <property type="match status" value="1"/>
</dbReference>
<dbReference type="PANTHER" id="PTHR30160:SF1">
    <property type="entry name" value="LIPOPOLYSACCHARIDE 1,2-N-ACETYLGLUCOSAMINETRANSFERASE-RELATED"/>
    <property type="match status" value="1"/>
</dbReference>
<evidence type="ECO:0000256" key="1">
    <source>
        <dbReference type="ARBA" id="ARBA00022676"/>
    </source>
</evidence>
<dbReference type="GO" id="GO:0009244">
    <property type="term" value="P:lipopolysaccharide core region biosynthetic process"/>
    <property type="evidence" value="ECO:0007669"/>
    <property type="project" value="TreeGrafter"/>
</dbReference>
<dbReference type="PANTHER" id="PTHR30160">
    <property type="entry name" value="TETRAACYLDISACCHARIDE 4'-KINASE-RELATED"/>
    <property type="match status" value="1"/>
</dbReference>
<keyword evidence="2" id="KW-0808">Transferase</keyword>
<evidence type="ECO:0000313" key="6">
    <source>
        <dbReference type="EMBL" id="ETX07971.1"/>
    </source>
</evidence>
<dbReference type="Pfam" id="PF01075">
    <property type="entry name" value="Glyco_transf_9"/>
    <property type="match status" value="1"/>
</dbReference>
<evidence type="ECO:0000256" key="2">
    <source>
        <dbReference type="ARBA" id="ARBA00022679"/>
    </source>
</evidence>
<dbReference type="HOGENOM" id="CLU_038371_3_0_7"/>
<evidence type="ECO:0000313" key="7">
    <source>
        <dbReference type="Proteomes" id="UP000019140"/>
    </source>
</evidence>
<sequence>MAYSDYRRILLIRLSSLGDIILTTPVLRLLRESWPSARIDVMVKAEFQDVLRAHPCVDRLLPVDTREPLRHTIRALRETHYDLVLDLHRTMRSFWLYRFSRARQRLAYRKHTLRRALLVHCKWNTLPQTVPVPERYALPLRRLGVMTPLPQTELHVDAESALAVEQYLAEAGFKLPTVPRCLIAVAPGSRWKTKQWPVERYAAAAQELAARHDATIVMLGDGHDRPLVQEFQQHVAVPVIDTVGQLPLMQTAALLQQCRLLLCNDSGLMHMAAALGVPVVAVFGPTVQALGFYPFQAMAQVVSHPLSCRPCTTKGLHRCPRGHYDCMRRIAPQQVVAAAETLWPEAHH</sequence>
<organism evidence="6 7">
    <name type="scientific">Candidatus Entotheonella gemina</name>
    <dbReference type="NCBI Taxonomy" id="1429439"/>
    <lineage>
        <taxon>Bacteria</taxon>
        <taxon>Pseudomonadati</taxon>
        <taxon>Nitrospinota/Tectimicrobiota group</taxon>
        <taxon>Candidatus Tectimicrobiota</taxon>
        <taxon>Candidatus Entotheonellia</taxon>
        <taxon>Candidatus Entotheonellales</taxon>
        <taxon>Candidatus Entotheonellaceae</taxon>
        <taxon>Candidatus Entotheonella</taxon>
    </lineage>
</organism>
<name>W4MDG6_9BACT</name>